<proteinExistence type="predicted"/>
<accession>A0ABT9XL16</accession>
<evidence type="ECO:0000313" key="2">
    <source>
        <dbReference type="Proteomes" id="UP001232973"/>
    </source>
</evidence>
<organism evidence="1 2">
    <name type="scientific">Alicyclobacillus cycloheptanicus</name>
    <dbReference type="NCBI Taxonomy" id="1457"/>
    <lineage>
        <taxon>Bacteria</taxon>
        <taxon>Bacillati</taxon>
        <taxon>Bacillota</taxon>
        <taxon>Bacilli</taxon>
        <taxon>Bacillales</taxon>
        <taxon>Alicyclobacillaceae</taxon>
        <taxon>Alicyclobacillus</taxon>
    </lineage>
</organism>
<dbReference type="RefSeq" id="WP_274456555.1">
    <property type="nucleotide sequence ID" value="NZ_CP067097.1"/>
</dbReference>
<dbReference type="Proteomes" id="UP001232973">
    <property type="component" value="Unassembled WGS sequence"/>
</dbReference>
<name>A0ABT9XL16_9BACL</name>
<keyword evidence="2" id="KW-1185">Reference proteome</keyword>
<reference evidence="1 2" key="1">
    <citation type="submission" date="2023-07" db="EMBL/GenBank/DDBJ databases">
        <title>Genomic Encyclopedia of Type Strains, Phase IV (KMG-IV): sequencing the most valuable type-strain genomes for metagenomic binning, comparative biology and taxonomic classification.</title>
        <authorList>
            <person name="Goeker M."/>
        </authorList>
    </citation>
    <scope>NUCLEOTIDE SEQUENCE [LARGE SCALE GENOMIC DNA]</scope>
    <source>
        <strain evidence="1 2">DSM 4006</strain>
    </source>
</reference>
<sequence>MSEWAVLVRDHPRNKNRMTGILDRPAHHVPYQRLDQPDCSSKLLPLSALEQYVIALFCLRDHVTQRFDNMSFDPAITMTMERLRTFTSKGKAWYQGDRIAALEIRDVCERAKAAYWGLVAQGAQSRIVAQMFVSQQPIPSRVPLDEYIVDRDNVTLEEPSHELMEICNFYETTSDLSPTQVSFGCTVSGWYLHNMHEPDLILRMLSKRYDIVRLLVDPQSGEIRFIRASRRRPFDRG</sequence>
<gene>
    <name evidence="1" type="ORF">J2S03_002774</name>
</gene>
<protein>
    <submittedName>
        <fullName evidence="1">Uncharacterized protein</fullName>
    </submittedName>
</protein>
<evidence type="ECO:0000313" key="1">
    <source>
        <dbReference type="EMBL" id="MDQ0190907.1"/>
    </source>
</evidence>
<dbReference type="EMBL" id="JAUSTP010000026">
    <property type="protein sequence ID" value="MDQ0190907.1"/>
    <property type="molecule type" value="Genomic_DNA"/>
</dbReference>
<comment type="caution">
    <text evidence="1">The sequence shown here is derived from an EMBL/GenBank/DDBJ whole genome shotgun (WGS) entry which is preliminary data.</text>
</comment>